<proteinExistence type="predicted"/>
<name>M1P8C3_9CORY</name>
<dbReference type="HOGENOM" id="CLU_2750935_0_0_11"/>
<sequence>MDRIAVTRLALVALLIVAYVVVAALELNRSVLAPIIVAAIALVLFLPVRRRKDENAETTETTGTAPGSDV</sequence>
<feature type="transmembrane region" description="Helical" evidence="1">
    <location>
        <begin position="7"/>
        <end position="25"/>
    </location>
</feature>
<dbReference type="STRING" id="1121362.A605_09570"/>
<gene>
    <name evidence="2" type="ORF">A605_09570</name>
</gene>
<keyword evidence="1" id="KW-0812">Transmembrane</keyword>
<evidence type="ECO:0000313" key="3">
    <source>
        <dbReference type="Proteomes" id="UP000011723"/>
    </source>
</evidence>
<keyword evidence="1" id="KW-0472">Membrane</keyword>
<keyword evidence="1" id="KW-1133">Transmembrane helix</keyword>
<organism evidence="2 3">
    <name type="scientific">Corynebacterium halotolerans YIM 70093 = DSM 44683</name>
    <dbReference type="NCBI Taxonomy" id="1121362"/>
    <lineage>
        <taxon>Bacteria</taxon>
        <taxon>Bacillati</taxon>
        <taxon>Actinomycetota</taxon>
        <taxon>Actinomycetes</taxon>
        <taxon>Mycobacteriales</taxon>
        <taxon>Corynebacteriaceae</taxon>
        <taxon>Corynebacterium</taxon>
    </lineage>
</organism>
<evidence type="ECO:0000256" key="1">
    <source>
        <dbReference type="SAM" id="Phobius"/>
    </source>
</evidence>
<dbReference type="PATRIC" id="fig|1121362.3.peg.1934"/>
<keyword evidence="3" id="KW-1185">Reference proteome</keyword>
<dbReference type="Proteomes" id="UP000011723">
    <property type="component" value="Chromosome"/>
</dbReference>
<dbReference type="AlphaFoldDB" id="M1P8C3"/>
<reference evidence="2 3" key="1">
    <citation type="journal article" date="2012" name="Stand. Genomic Sci.">
        <title>Genome sequence of the halotolerant bacterium Corynebacterium halotolerans type strain YIM 70093(T) (= DSM 44683(T)).</title>
        <authorList>
            <person name="Ruckert C."/>
            <person name="Albersmeier A."/>
            <person name="Al-Dilaimi A."/>
            <person name="Niehaus K."/>
            <person name="Szczepanowski R."/>
            <person name="Kalinowski J."/>
        </authorList>
    </citation>
    <scope>NUCLEOTIDE SEQUENCE [LARGE SCALE GENOMIC DNA]</scope>
    <source>
        <strain evidence="2">YIM 70093</strain>
    </source>
</reference>
<dbReference type="KEGG" id="chn:A605_09570"/>
<feature type="transmembrane region" description="Helical" evidence="1">
    <location>
        <begin position="31"/>
        <end position="48"/>
    </location>
</feature>
<accession>M1P8C3</accession>
<evidence type="ECO:0000313" key="2">
    <source>
        <dbReference type="EMBL" id="AGF72916.1"/>
    </source>
</evidence>
<protein>
    <submittedName>
        <fullName evidence="2">Uncharacterized protein</fullName>
    </submittedName>
</protein>
<dbReference type="RefSeq" id="WP_015401335.1">
    <property type="nucleotide sequence ID" value="NC_020302.1"/>
</dbReference>
<dbReference type="EMBL" id="CP003697">
    <property type="protein sequence ID" value="AGF72916.1"/>
    <property type="molecule type" value="Genomic_DNA"/>
</dbReference>